<evidence type="ECO:0000259" key="1">
    <source>
        <dbReference type="Pfam" id="PF01850"/>
    </source>
</evidence>
<dbReference type="EMBL" id="ACJN02000003">
    <property type="protein sequence ID" value="EFI33426.1"/>
    <property type="molecule type" value="Genomic_DNA"/>
</dbReference>
<dbReference type="Gene3D" id="3.40.50.1010">
    <property type="entry name" value="5'-nuclease"/>
    <property type="match status" value="1"/>
</dbReference>
<dbReference type="SUPFAM" id="SSF88723">
    <property type="entry name" value="PIN domain-like"/>
    <property type="match status" value="1"/>
</dbReference>
<proteinExistence type="predicted"/>
<dbReference type="InterPro" id="IPR029060">
    <property type="entry name" value="PIN-like_dom_sf"/>
</dbReference>
<dbReference type="InterPro" id="IPR002716">
    <property type="entry name" value="PIN_dom"/>
</dbReference>
<protein>
    <submittedName>
        <fullName evidence="2">PilT protein domain protein</fullName>
    </submittedName>
</protein>
<comment type="caution">
    <text evidence="2">The sequence shown here is derived from an EMBL/GenBank/DDBJ whole genome shotgun (WGS) entry which is preliminary data.</text>
</comment>
<organism evidence="2 3">
    <name type="scientific">Desulfonatronospira thiodismutans ASO3-1</name>
    <dbReference type="NCBI Taxonomy" id="555779"/>
    <lineage>
        <taxon>Bacteria</taxon>
        <taxon>Pseudomonadati</taxon>
        <taxon>Thermodesulfobacteriota</taxon>
        <taxon>Desulfovibrionia</taxon>
        <taxon>Desulfovibrionales</taxon>
        <taxon>Desulfonatronovibrionaceae</taxon>
        <taxon>Desulfonatronospira</taxon>
    </lineage>
</organism>
<dbReference type="eggNOG" id="COG5573">
    <property type="taxonomic scope" value="Bacteria"/>
</dbReference>
<dbReference type="Proteomes" id="UP000005496">
    <property type="component" value="Unassembled WGS sequence"/>
</dbReference>
<dbReference type="RefSeq" id="WP_008870778.1">
    <property type="nucleotide sequence ID" value="NZ_ACJN02000003.1"/>
</dbReference>
<dbReference type="Pfam" id="PF01850">
    <property type="entry name" value="PIN"/>
    <property type="match status" value="1"/>
</dbReference>
<feature type="domain" description="PIN" evidence="1">
    <location>
        <begin position="5"/>
        <end position="125"/>
    </location>
</feature>
<evidence type="ECO:0000313" key="3">
    <source>
        <dbReference type="Proteomes" id="UP000005496"/>
    </source>
</evidence>
<keyword evidence="3" id="KW-1185">Reference proteome</keyword>
<gene>
    <name evidence="2" type="ORF">Dthio_PD0760</name>
</gene>
<dbReference type="CDD" id="cd18692">
    <property type="entry name" value="PIN_VapC-like"/>
    <property type="match status" value="1"/>
</dbReference>
<dbReference type="AlphaFoldDB" id="D6SRW0"/>
<sequence length="147" mass="16482">MKRCFIDSNIVVYANDTRAKSRQSRAIETISACMRAGNGFISIQVLQEYANIALKKLNQDTPVVMRQLRLLEILRMVTPAPRLVRRAVELSKSYQISFWDAGIIAAAESADCEVIFSEDLSIAQYYAGIVVLNPLEDGFDLSEYISV</sequence>
<evidence type="ECO:0000313" key="2">
    <source>
        <dbReference type="EMBL" id="EFI33426.1"/>
    </source>
</evidence>
<dbReference type="OrthoDB" id="8687082at2"/>
<accession>D6SRW0</accession>
<name>D6SRW0_9BACT</name>
<reference evidence="2" key="1">
    <citation type="submission" date="2010-05" db="EMBL/GenBank/DDBJ databases">
        <title>The draft genome of Desulfonatronospira thiodismutans ASO3-1.</title>
        <authorList>
            <consortium name="US DOE Joint Genome Institute (JGI-PGF)"/>
            <person name="Lucas S."/>
            <person name="Copeland A."/>
            <person name="Lapidus A."/>
            <person name="Cheng J.-F."/>
            <person name="Bruce D."/>
            <person name="Goodwin L."/>
            <person name="Pitluck S."/>
            <person name="Chertkov O."/>
            <person name="Brettin T."/>
            <person name="Detter J.C."/>
            <person name="Han C."/>
            <person name="Land M.L."/>
            <person name="Hauser L."/>
            <person name="Kyrpides N."/>
            <person name="Mikhailova N."/>
            <person name="Muyzer G."/>
            <person name="Woyke T."/>
        </authorList>
    </citation>
    <scope>NUCLEOTIDE SEQUENCE [LARGE SCALE GENOMIC DNA]</scope>
    <source>
        <strain evidence="2">ASO3-1</strain>
    </source>
</reference>